<keyword evidence="1" id="KW-0812">Transmembrane</keyword>
<feature type="transmembrane region" description="Helical" evidence="1">
    <location>
        <begin position="100"/>
        <end position="121"/>
    </location>
</feature>
<dbReference type="EMBL" id="MPTD01000004">
    <property type="protein sequence ID" value="OMD53939.1"/>
    <property type="molecule type" value="Genomic_DNA"/>
</dbReference>
<feature type="transmembrane region" description="Helical" evidence="1">
    <location>
        <begin position="127"/>
        <end position="148"/>
    </location>
</feature>
<comment type="caution">
    <text evidence="2">The sequence shown here is derived from an EMBL/GenBank/DDBJ whole genome shotgun (WGS) entry which is preliminary data.</text>
</comment>
<feature type="transmembrane region" description="Helical" evidence="1">
    <location>
        <begin position="265"/>
        <end position="285"/>
    </location>
</feature>
<dbReference type="Proteomes" id="UP000187313">
    <property type="component" value="Unassembled WGS sequence"/>
</dbReference>
<accession>A0ABX3HSE1</accession>
<evidence type="ECO:0000313" key="2">
    <source>
        <dbReference type="EMBL" id="OMD53939.1"/>
    </source>
</evidence>
<reference evidence="2 3" key="1">
    <citation type="submission" date="2016-10" db="EMBL/GenBank/DDBJ databases">
        <title>Paenibacillus species isolates.</title>
        <authorList>
            <person name="Beno S.M."/>
        </authorList>
    </citation>
    <scope>NUCLEOTIDE SEQUENCE [LARGE SCALE GENOMIC DNA]</scope>
    <source>
        <strain evidence="2 3">FSL R5-0923</strain>
    </source>
</reference>
<feature type="transmembrane region" description="Helical" evidence="1">
    <location>
        <begin position="35"/>
        <end position="56"/>
    </location>
</feature>
<name>A0ABX3HSE1_9BACL</name>
<proteinExistence type="predicted"/>
<keyword evidence="1" id="KW-1133">Transmembrane helix</keyword>
<keyword evidence="1" id="KW-0472">Membrane</keyword>
<protein>
    <recommendedName>
        <fullName evidence="4">EamA-like transporter family protein</fullName>
    </recommendedName>
</protein>
<feature type="transmembrane region" description="Helical" evidence="1">
    <location>
        <begin position="71"/>
        <end position="93"/>
    </location>
</feature>
<dbReference type="PANTHER" id="PTHR34821">
    <property type="entry name" value="INNER MEMBRANE PROTEIN YDCZ"/>
    <property type="match status" value="1"/>
</dbReference>
<dbReference type="Pfam" id="PF04657">
    <property type="entry name" value="DMT_YdcZ"/>
    <property type="match status" value="2"/>
</dbReference>
<feature type="transmembrane region" description="Helical" evidence="1">
    <location>
        <begin position="168"/>
        <end position="187"/>
    </location>
</feature>
<evidence type="ECO:0000256" key="1">
    <source>
        <dbReference type="SAM" id="Phobius"/>
    </source>
</evidence>
<evidence type="ECO:0000313" key="3">
    <source>
        <dbReference type="Proteomes" id="UP000187313"/>
    </source>
</evidence>
<feature type="transmembrane region" description="Helical" evidence="1">
    <location>
        <begin position="6"/>
        <end position="23"/>
    </location>
</feature>
<sequence length="315" mass="34075">MQIILYLIIGVAIGMSFPIQASLNVRLSVHAKTPLTASFIAFLSGLIILLILNLIIDPAGISTRIDFSYPLYVFIGGGIAGLSFNVINIVLFAKLGASMTTLLTITGQMIVGILIDHFGWFDVSPQIMSATRVLGGIVMIFAIFVAQFNKKNDMAVTSSSVKKQDGKFIWGIVGVLAGFLAPLQTAINGKLSVATGSFLGSAFISFFVGTVLLAVLLLITQRGIEIPRYDKHTQQRIPLWTYIGGVCSVLIVTGNIILLPVLGSILTVMIFLLGQMIMAILVDQFGLFSLQKRKIDARKIITIILMIIGIILVKF</sequence>
<keyword evidence="3" id="KW-1185">Reference proteome</keyword>
<feature type="transmembrane region" description="Helical" evidence="1">
    <location>
        <begin position="297"/>
        <end position="313"/>
    </location>
</feature>
<feature type="transmembrane region" description="Helical" evidence="1">
    <location>
        <begin position="239"/>
        <end position="259"/>
    </location>
</feature>
<evidence type="ECO:0008006" key="4">
    <source>
        <dbReference type="Google" id="ProtNLM"/>
    </source>
</evidence>
<dbReference type="InterPro" id="IPR006750">
    <property type="entry name" value="YdcZ"/>
</dbReference>
<feature type="transmembrane region" description="Helical" evidence="1">
    <location>
        <begin position="199"/>
        <end position="219"/>
    </location>
</feature>
<gene>
    <name evidence="2" type="ORF">BSK51_06955</name>
</gene>
<dbReference type="PANTHER" id="PTHR34821:SF2">
    <property type="entry name" value="INNER MEMBRANE PROTEIN YDCZ"/>
    <property type="match status" value="1"/>
</dbReference>
<organism evidence="2 3">
    <name type="scientific">Paenibacillus odorifer</name>
    <dbReference type="NCBI Taxonomy" id="189426"/>
    <lineage>
        <taxon>Bacteria</taxon>
        <taxon>Bacillati</taxon>
        <taxon>Bacillota</taxon>
        <taxon>Bacilli</taxon>
        <taxon>Bacillales</taxon>
        <taxon>Paenibacillaceae</taxon>
        <taxon>Paenibacillus</taxon>
    </lineage>
</organism>
<dbReference type="RefSeq" id="WP_076298675.1">
    <property type="nucleotide sequence ID" value="NZ_MPTD01000004.1"/>
</dbReference>